<reference evidence="2 3" key="1">
    <citation type="journal article" date="2006" name="Science">
        <title>Genome of rice cluster I archaea -- the key methane producers in the rice rhizosphere.</title>
        <authorList>
            <person name="Erkel C."/>
            <person name="Kube M."/>
            <person name="Reinhardt R."/>
            <person name="Liesack W."/>
        </authorList>
    </citation>
    <scope>NUCLEOTIDE SEQUENCE [LARGE SCALE GENOMIC DNA]</scope>
    <source>
        <strain evidence="3">DSM 22066 / NBRC 105507 / MRE50</strain>
    </source>
</reference>
<dbReference type="AlphaFoldDB" id="Q0W7B4"/>
<feature type="domain" description="BioF2-like acetyltransferase" evidence="1">
    <location>
        <begin position="181"/>
        <end position="306"/>
    </location>
</feature>
<dbReference type="PANTHER" id="PTHR36174">
    <property type="entry name" value="LIPID II:GLYCINE GLYCYLTRANSFERASE"/>
    <property type="match status" value="1"/>
</dbReference>
<dbReference type="GeneID" id="5145085"/>
<evidence type="ECO:0000313" key="3">
    <source>
        <dbReference type="Proteomes" id="UP000000663"/>
    </source>
</evidence>
<accession>Q0W7B4</accession>
<dbReference type="EMBL" id="AM114193">
    <property type="protein sequence ID" value="CAJ35729.1"/>
    <property type="molecule type" value="Genomic_DNA"/>
</dbReference>
<evidence type="ECO:0000259" key="1">
    <source>
        <dbReference type="Pfam" id="PF13480"/>
    </source>
</evidence>
<dbReference type="PANTHER" id="PTHR36174:SF1">
    <property type="entry name" value="LIPID II:GLYCINE GLYCYLTRANSFERASE"/>
    <property type="match status" value="1"/>
</dbReference>
<dbReference type="STRING" id="351160.RCIX259"/>
<dbReference type="SUPFAM" id="SSF55729">
    <property type="entry name" value="Acyl-CoA N-acyltransferases (Nat)"/>
    <property type="match status" value="1"/>
</dbReference>
<dbReference type="InterPro" id="IPR016181">
    <property type="entry name" value="Acyl_CoA_acyltransferase"/>
</dbReference>
<evidence type="ECO:0000313" key="2">
    <source>
        <dbReference type="EMBL" id="CAJ35729.1"/>
    </source>
</evidence>
<sequence>MKNNTFSKGGNARIFVEPIVARDTWDRFIDTSPNSQLFHKWDFLQILEKYTGYRAHPCGLYRNDELISVIPLFHKKKKGFNFVYSPPQAKLSYVPYMGFALSPAYYDLPQVEKESLMSRIIGETDLFLRRFSPGYTSFAVAPGDVDVRPYLWNGYEMELQYTYTFDLTKPVEELWRGLDKRCRTNITSARKENLSLVRSTDAQKLFDVMQGSLADEGSTFFHRQTYRYLEDMLATFPDNIKLYFLYRDDELVGADVNYEYRGRCTTWMGTAVLTDGMSANEYLLWELINRAKAAGIRTYENLGADEARLNLFKSKFNPDLVPYFYITKKNPLFKVATYGSEKVARILGR</sequence>
<dbReference type="KEGG" id="rci:RCIX259"/>
<keyword evidence="3" id="KW-1185">Reference proteome</keyword>
<organism evidence="2 3">
    <name type="scientific">Methanocella arvoryzae (strain DSM 22066 / NBRC 105507 / MRE50)</name>
    <dbReference type="NCBI Taxonomy" id="351160"/>
    <lineage>
        <taxon>Archaea</taxon>
        <taxon>Methanobacteriati</taxon>
        <taxon>Methanobacteriota</taxon>
        <taxon>Stenosarchaea group</taxon>
        <taxon>Methanomicrobia</taxon>
        <taxon>Methanocellales</taxon>
        <taxon>Methanocellaceae</taxon>
        <taxon>Methanocella</taxon>
    </lineage>
</organism>
<dbReference type="InterPro" id="IPR038740">
    <property type="entry name" value="BioF2-like_GNAT_dom"/>
</dbReference>
<gene>
    <name evidence="2" type="ORF">RCIX259</name>
</gene>
<dbReference type="RefSeq" id="WP_012036770.1">
    <property type="nucleotide sequence ID" value="NC_009464.1"/>
</dbReference>
<protein>
    <recommendedName>
        <fullName evidence="1">BioF2-like acetyltransferase domain-containing protein</fullName>
    </recommendedName>
</protein>
<dbReference type="Proteomes" id="UP000000663">
    <property type="component" value="Chromosome"/>
</dbReference>
<proteinExistence type="predicted"/>
<dbReference type="InterPro" id="IPR050644">
    <property type="entry name" value="PG_Glycine_Bridge_Synth"/>
</dbReference>
<name>Q0W7B4_METAR</name>
<dbReference type="Gene3D" id="3.40.630.30">
    <property type="match status" value="2"/>
</dbReference>
<dbReference type="OrthoDB" id="140543at2157"/>
<dbReference type="eggNOG" id="arCOG03320">
    <property type="taxonomic scope" value="Archaea"/>
</dbReference>
<dbReference type="Pfam" id="PF13480">
    <property type="entry name" value="Acetyltransf_6"/>
    <property type="match status" value="1"/>
</dbReference>